<dbReference type="PANTHER" id="PTHR47396:SF1">
    <property type="entry name" value="ATP-DEPENDENT HELICASE IRC3-RELATED"/>
    <property type="match status" value="1"/>
</dbReference>
<sequence length="301" mass="34471">MEGINEKEWETRKKRIDKKLSKDWCIVKYSSGLDCSGLSNHAVTEYPTATGSADYVFFVNGKLVAALEAKKVSTNPQEVLGQAKRYSRSVKNTIGNWSGYKIPLLYSSNGEIIWFLDKRDISNIRRKIQALHTPNAMMEILNKDENISFRKLTSTPIKQNKKLREYQAQAIDDTEKALVQHKRNMLVAMATGTGKTFLTVSQIYRLLDSKAFKRILFLVDRKALAAQAVRTFASFDTPKGLKFDKEFEVYSQAFKKDDFGEDEPFNAKLLPNEYLTNPSEQHTFVYVCTIQRMAINCRFSN</sequence>
<dbReference type="Gene3D" id="3.40.50.300">
    <property type="entry name" value="P-loop containing nucleotide triphosphate hydrolases"/>
    <property type="match status" value="1"/>
</dbReference>
<dbReference type="SUPFAM" id="SSF52540">
    <property type="entry name" value="P-loop containing nucleoside triphosphate hydrolases"/>
    <property type="match status" value="1"/>
</dbReference>
<dbReference type="RefSeq" id="WP_132245742.1">
    <property type="nucleotide sequence ID" value="NZ_SLWV01000014.1"/>
</dbReference>
<dbReference type="AlphaFoldDB" id="A0A4R2L3Y8"/>
<keyword evidence="4" id="KW-1185">Reference proteome</keyword>
<dbReference type="GO" id="GO:0005829">
    <property type="term" value="C:cytosol"/>
    <property type="evidence" value="ECO:0007669"/>
    <property type="project" value="TreeGrafter"/>
</dbReference>
<dbReference type="PANTHER" id="PTHR47396">
    <property type="entry name" value="TYPE I RESTRICTION ENZYME ECOKI R PROTEIN"/>
    <property type="match status" value="1"/>
</dbReference>
<feature type="domain" description="Helicase/UvrB N-terminal" evidence="2">
    <location>
        <begin position="161"/>
        <end position="294"/>
    </location>
</feature>
<gene>
    <name evidence="3" type="ORF">EV214_11480</name>
</gene>
<name>A0A4R2L3Y8_9FIRM</name>
<feature type="domain" description="Restriction endonuclease type I HsdR N-terminal" evidence="1">
    <location>
        <begin position="50"/>
        <end position="119"/>
    </location>
</feature>
<dbReference type="Proteomes" id="UP000294919">
    <property type="component" value="Unassembled WGS sequence"/>
</dbReference>
<dbReference type="GO" id="GO:0009035">
    <property type="term" value="F:type I site-specific deoxyribonuclease activity"/>
    <property type="evidence" value="ECO:0007669"/>
    <property type="project" value="UniProtKB-EC"/>
</dbReference>
<accession>A0A4R2L3Y8</accession>
<dbReference type="EMBL" id="SLWV01000014">
    <property type="protein sequence ID" value="TCO73845.1"/>
    <property type="molecule type" value="Genomic_DNA"/>
</dbReference>
<dbReference type="Gene3D" id="3.90.1570.30">
    <property type="match status" value="1"/>
</dbReference>
<evidence type="ECO:0000313" key="4">
    <source>
        <dbReference type="Proteomes" id="UP000294919"/>
    </source>
</evidence>
<dbReference type="GO" id="GO:0009307">
    <property type="term" value="P:DNA restriction-modification system"/>
    <property type="evidence" value="ECO:0007669"/>
    <property type="project" value="UniProtKB-KW"/>
</dbReference>
<dbReference type="InterPro" id="IPR006935">
    <property type="entry name" value="Helicase/UvrB_N"/>
</dbReference>
<dbReference type="InterPro" id="IPR007409">
    <property type="entry name" value="Restrct_endonuc_type1_HsdR_N"/>
</dbReference>
<organism evidence="3 4">
    <name type="scientific">Marinisporobacter balticus</name>
    <dbReference type="NCBI Taxonomy" id="2018667"/>
    <lineage>
        <taxon>Bacteria</taxon>
        <taxon>Bacillati</taxon>
        <taxon>Bacillota</taxon>
        <taxon>Clostridia</taxon>
        <taxon>Peptostreptococcales</taxon>
        <taxon>Thermotaleaceae</taxon>
        <taxon>Marinisporobacter</taxon>
    </lineage>
</organism>
<evidence type="ECO:0000259" key="2">
    <source>
        <dbReference type="Pfam" id="PF04851"/>
    </source>
</evidence>
<dbReference type="InterPro" id="IPR050742">
    <property type="entry name" value="Helicase_Restrict-Modif_Enz"/>
</dbReference>
<dbReference type="InterPro" id="IPR027417">
    <property type="entry name" value="P-loop_NTPase"/>
</dbReference>
<evidence type="ECO:0000313" key="3">
    <source>
        <dbReference type="EMBL" id="TCO73845.1"/>
    </source>
</evidence>
<comment type="caution">
    <text evidence="3">The sequence shown here is derived from an EMBL/GenBank/DDBJ whole genome shotgun (WGS) entry which is preliminary data.</text>
</comment>
<evidence type="ECO:0000259" key="1">
    <source>
        <dbReference type="Pfam" id="PF04313"/>
    </source>
</evidence>
<reference evidence="3 4" key="1">
    <citation type="submission" date="2019-03" db="EMBL/GenBank/DDBJ databases">
        <title>Genomic Encyclopedia of Type Strains, Phase IV (KMG-IV): sequencing the most valuable type-strain genomes for metagenomic binning, comparative biology and taxonomic classification.</title>
        <authorList>
            <person name="Goeker M."/>
        </authorList>
    </citation>
    <scope>NUCLEOTIDE SEQUENCE [LARGE SCALE GENOMIC DNA]</scope>
    <source>
        <strain evidence="3 4">DSM 102940</strain>
    </source>
</reference>
<dbReference type="GO" id="GO:0003677">
    <property type="term" value="F:DNA binding"/>
    <property type="evidence" value="ECO:0007669"/>
    <property type="project" value="UniProtKB-KW"/>
</dbReference>
<dbReference type="OrthoDB" id="9758243at2"/>
<dbReference type="Pfam" id="PF04313">
    <property type="entry name" value="HSDR_N"/>
    <property type="match status" value="1"/>
</dbReference>
<protein>
    <submittedName>
        <fullName evidence="3">Type I restriction and modification enzyme subunit R-like protein</fullName>
    </submittedName>
</protein>
<proteinExistence type="predicted"/>
<dbReference type="Pfam" id="PF04851">
    <property type="entry name" value="ResIII"/>
    <property type="match status" value="1"/>
</dbReference>
<dbReference type="GO" id="GO:0005524">
    <property type="term" value="F:ATP binding"/>
    <property type="evidence" value="ECO:0007669"/>
    <property type="project" value="UniProtKB-KW"/>
</dbReference>